<dbReference type="AlphaFoldDB" id="A0A830FKH1"/>
<dbReference type="EMBL" id="BMPG01000002">
    <property type="protein sequence ID" value="GGL61229.1"/>
    <property type="molecule type" value="Genomic_DNA"/>
</dbReference>
<dbReference type="Pfam" id="PF24335">
    <property type="entry name" value="DUF7503"/>
    <property type="match status" value="1"/>
</dbReference>
<evidence type="ECO:0000313" key="2">
    <source>
        <dbReference type="Proteomes" id="UP000607197"/>
    </source>
</evidence>
<evidence type="ECO:0000313" key="1">
    <source>
        <dbReference type="EMBL" id="GGL61229.1"/>
    </source>
</evidence>
<sequence>MSATTHTDYLAAHPRTIGMLFACGLALSSAARFGASNLGTISGP</sequence>
<dbReference type="InterPro" id="IPR055926">
    <property type="entry name" value="DUF7503"/>
</dbReference>
<dbReference type="RefSeq" id="WP_268239807.1">
    <property type="nucleotide sequence ID" value="NZ_BMPG01000002.1"/>
</dbReference>
<reference evidence="1" key="2">
    <citation type="submission" date="2020-09" db="EMBL/GenBank/DDBJ databases">
        <authorList>
            <person name="Sun Q."/>
            <person name="Ohkuma M."/>
        </authorList>
    </citation>
    <scope>NUCLEOTIDE SEQUENCE</scope>
    <source>
        <strain evidence="1">JCM 19596</strain>
    </source>
</reference>
<protein>
    <submittedName>
        <fullName evidence="1">Uncharacterized protein</fullName>
    </submittedName>
</protein>
<organism evidence="1 2">
    <name type="scientific">Halocalculus aciditolerans</name>
    <dbReference type="NCBI Taxonomy" id="1383812"/>
    <lineage>
        <taxon>Archaea</taxon>
        <taxon>Methanobacteriati</taxon>
        <taxon>Methanobacteriota</taxon>
        <taxon>Stenosarchaea group</taxon>
        <taxon>Halobacteria</taxon>
        <taxon>Halobacteriales</taxon>
        <taxon>Halobacteriaceae</taxon>
        <taxon>Halocalculus</taxon>
    </lineage>
</organism>
<name>A0A830FKH1_9EURY</name>
<reference evidence="1" key="1">
    <citation type="journal article" date="2014" name="Int. J. Syst. Evol. Microbiol.">
        <title>Complete genome sequence of Corynebacterium casei LMG S-19264T (=DSM 44701T), isolated from a smear-ripened cheese.</title>
        <authorList>
            <consortium name="US DOE Joint Genome Institute (JGI-PGF)"/>
            <person name="Walter F."/>
            <person name="Albersmeier A."/>
            <person name="Kalinowski J."/>
            <person name="Ruckert C."/>
        </authorList>
    </citation>
    <scope>NUCLEOTIDE SEQUENCE</scope>
    <source>
        <strain evidence="1">JCM 19596</strain>
    </source>
</reference>
<proteinExistence type="predicted"/>
<accession>A0A830FKH1</accession>
<dbReference type="Proteomes" id="UP000607197">
    <property type="component" value="Unassembled WGS sequence"/>
</dbReference>
<gene>
    <name evidence="1" type="ORF">GCM10009039_19260</name>
</gene>
<comment type="caution">
    <text evidence="1">The sequence shown here is derived from an EMBL/GenBank/DDBJ whole genome shotgun (WGS) entry which is preliminary data.</text>
</comment>
<keyword evidence="2" id="KW-1185">Reference proteome</keyword>